<sequence>MNQHQFKKWQIKEGLTLYNTRTQLLSTTDILAHIIRDRDLAVFILDSIDFDQLKNISIPEITSILNSKKSHYLIDEKINLIAEQIVSAIELGRKVNMKTSNKEVALDDPRIAGEFLRNKFADISGSEELIGAFLDSSLKLIKWEIVFRGTIRATTVSPREILVRALKYNAESILVAHNHPGGGREPTGDDRGVTNIIKEGCRYLDIRFIDHLIITKNSCYSIKEDQEIEN</sequence>
<dbReference type="InterPro" id="IPR037518">
    <property type="entry name" value="MPN"/>
</dbReference>
<name>A0A0F9RQM8_9ZZZZ</name>
<keyword evidence="5" id="KW-0482">Metalloprotease</keyword>
<keyword evidence="3" id="KW-0378">Hydrolase</keyword>
<dbReference type="Pfam" id="PF04002">
    <property type="entry name" value="RadC"/>
    <property type="match status" value="1"/>
</dbReference>
<evidence type="ECO:0000313" key="7">
    <source>
        <dbReference type="EMBL" id="KKN58760.1"/>
    </source>
</evidence>
<protein>
    <recommendedName>
        <fullName evidence="6">MPN domain-containing protein</fullName>
    </recommendedName>
</protein>
<dbReference type="Gene3D" id="3.40.140.10">
    <property type="entry name" value="Cytidine Deaminase, domain 2"/>
    <property type="match status" value="1"/>
</dbReference>
<reference evidence="7" key="1">
    <citation type="journal article" date="2015" name="Nature">
        <title>Complex archaea that bridge the gap between prokaryotes and eukaryotes.</title>
        <authorList>
            <person name="Spang A."/>
            <person name="Saw J.H."/>
            <person name="Jorgensen S.L."/>
            <person name="Zaremba-Niedzwiedzka K."/>
            <person name="Martijn J."/>
            <person name="Lind A.E."/>
            <person name="van Eijk R."/>
            <person name="Schleper C."/>
            <person name="Guy L."/>
            <person name="Ettema T.J."/>
        </authorList>
    </citation>
    <scope>NUCLEOTIDE SEQUENCE</scope>
</reference>
<dbReference type="AlphaFoldDB" id="A0A0F9RQM8"/>
<feature type="domain" description="MPN" evidence="6">
    <location>
        <begin position="105"/>
        <end position="228"/>
    </location>
</feature>
<comment type="caution">
    <text evidence="7">The sequence shown here is derived from an EMBL/GenBank/DDBJ whole genome shotgun (WGS) entry which is preliminary data.</text>
</comment>
<dbReference type="PANTHER" id="PTHR30471:SF3">
    <property type="entry name" value="UPF0758 PROTEIN YEES-RELATED"/>
    <property type="match status" value="1"/>
</dbReference>
<evidence type="ECO:0000256" key="3">
    <source>
        <dbReference type="ARBA" id="ARBA00022801"/>
    </source>
</evidence>
<dbReference type="GO" id="GO:0006508">
    <property type="term" value="P:proteolysis"/>
    <property type="evidence" value="ECO:0007669"/>
    <property type="project" value="UniProtKB-KW"/>
</dbReference>
<keyword evidence="2" id="KW-0479">Metal-binding</keyword>
<dbReference type="InterPro" id="IPR025657">
    <property type="entry name" value="RadC_JAB"/>
</dbReference>
<dbReference type="GO" id="GO:0046872">
    <property type="term" value="F:metal ion binding"/>
    <property type="evidence" value="ECO:0007669"/>
    <property type="project" value="UniProtKB-KW"/>
</dbReference>
<proteinExistence type="predicted"/>
<dbReference type="EMBL" id="LAZR01000748">
    <property type="protein sequence ID" value="KKN58760.1"/>
    <property type="molecule type" value="Genomic_DNA"/>
</dbReference>
<organism evidence="7">
    <name type="scientific">marine sediment metagenome</name>
    <dbReference type="NCBI Taxonomy" id="412755"/>
    <lineage>
        <taxon>unclassified sequences</taxon>
        <taxon>metagenomes</taxon>
        <taxon>ecological metagenomes</taxon>
    </lineage>
</organism>
<accession>A0A0F9RQM8</accession>
<dbReference type="PROSITE" id="PS50249">
    <property type="entry name" value="MPN"/>
    <property type="match status" value="1"/>
</dbReference>
<keyword evidence="4" id="KW-0862">Zinc</keyword>
<dbReference type="InterPro" id="IPR001405">
    <property type="entry name" value="UPF0758"/>
</dbReference>
<evidence type="ECO:0000256" key="5">
    <source>
        <dbReference type="ARBA" id="ARBA00023049"/>
    </source>
</evidence>
<dbReference type="GO" id="GO:0008237">
    <property type="term" value="F:metallopeptidase activity"/>
    <property type="evidence" value="ECO:0007669"/>
    <property type="project" value="UniProtKB-KW"/>
</dbReference>
<dbReference type="PANTHER" id="PTHR30471">
    <property type="entry name" value="DNA REPAIR PROTEIN RADC"/>
    <property type="match status" value="1"/>
</dbReference>
<gene>
    <name evidence="7" type="ORF">LCGC14_0548550</name>
</gene>
<evidence type="ECO:0000256" key="4">
    <source>
        <dbReference type="ARBA" id="ARBA00022833"/>
    </source>
</evidence>
<evidence type="ECO:0000259" key="6">
    <source>
        <dbReference type="PROSITE" id="PS50249"/>
    </source>
</evidence>
<dbReference type="CDD" id="cd08071">
    <property type="entry name" value="MPN_DUF2466"/>
    <property type="match status" value="1"/>
</dbReference>
<evidence type="ECO:0000256" key="2">
    <source>
        <dbReference type="ARBA" id="ARBA00022723"/>
    </source>
</evidence>
<evidence type="ECO:0000256" key="1">
    <source>
        <dbReference type="ARBA" id="ARBA00022670"/>
    </source>
</evidence>
<keyword evidence="1" id="KW-0645">Protease</keyword>